<dbReference type="EMBL" id="CP069362">
    <property type="protein sequence ID" value="WGS64727.1"/>
    <property type="molecule type" value="Genomic_DNA"/>
</dbReference>
<sequence length="260" mass="29567">MEKYTLITGASSGIGLELAKIFAKNKHNLVLIARSYDKLQRIKDDLEKKYNIKVIIIKKDLSNPNSPKELYNEIKQKNIFINILVNNAGYATFGKFYDLDIEKELNMIQLNVVTLVHLTKLFLDDMIKYNEGKILNVASTAAFQPGPLMANYYASKAYVLNFSEALNEELKDKNISVSALCPGATSTGFVKRANMEKSKLFQALKPMRPQKVAEIAYNGLMNKKQVIIPGFRNKFLAFSIRFTPRKIVPKMVMNLQKEMN</sequence>
<dbReference type="Gene3D" id="3.40.50.720">
    <property type="entry name" value="NAD(P)-binding Rossmann-like Domain"/>
    <property type="match status" value="1"/>
</dbReference>
<dbReference type="PIRSF" id="PIRSF000126">
    <property type="entry name" value="11-beta-HSD1"/>
    <property type="match status" value="1"/>
</dbReference>
<proteinExistence type="inferred from homology"/>
<keyword evidence="2" id="KW-0560">Oxidoreductase</keyword>
<dbReference type="InterPro" id="IPR036291">
    <property type="entry name" value="NAD(P)-bd_dom_sf"/>
</dbReference>
<dbReference type="CDD" id="cd05233">
    <property type="entry name" value="SDR_c"/>
    <property type="match status" value="1"/>
</dbReference>
<reference evidence="4 5" key="1">
    <citation type="submission" date="2021-02" db="EMBL/GenBank/DDBJ databases">
        <title>Characterization of Marinitoga sp. nov. str. BP5-C20A.</title>
        <authorList>
            <person name="Erauso G."/>
            <person name="Postec A."/>
        </authorList>
    </citation>
    <scope>NUCLEOTIDE SEQUENCE [LARGE SCALE GENOMIC DNA]</scope>
    <source>
        <strain evidence="4 5">BP5-C20A</strain>
    </source>
</reference>
<evidence type="ECO:0000313" key="5">
    <source>
        <dbReference type="Proteomes" id="UP001232493"/>
    </source>
</evidence>
<gene>
    <name evidence="4" type="ORF">JRV97_10255</name>
</gene>
<comment type="similarity">
    <text evidence="1 3">Belongs to the short-chain dehydrogenases/reductases (SDR) family.</text>
</comment>
<dbReference type="PRINTS" id="PR00080">
    <property type="entry name" value="SDRFAMILY"/>
</dbReference>
<name>A0ABY8PQ33_9BACT</name>
<dbReference type="Proteomes" id="UP001232493">
    <property type="component" value="Chromosome"/>
</dbReference>
<dbReference type="SUPFAM" id="SSF51735">
    <property type="entry name" value="NAD(P)-binding Rossmann-fold domains"/>
    <property type="match status" value="1"/>
</dbReference>
<keyword evidence="5" id="KW-1185">Reference proteome</keyword>
<dbReference type="RefSeq" id="WP_280998594.1">
    <property type="nucleotide sequence ID" value="NZ_CP069362.1"/>
</dbReference>
<protein>
    <submittedName>
        <fullName evidence="4">SDR family oxidoreductase</fullName>
    </submittedName>
</protein>
<dbReference type="PRINTS" id="PR00081">
    <property type="entry name" value="GDHRDH"/>
</dbReference>
<dbReference type="InterPro" id="IPR002347">
    <property type="entry name" value="SDR_fam"/>
</dbReference>
<evidence type="ECO:0000313" key="4">
    <source>
        <dbReference type="EMBL" id="WGS64727.1"/>
    </source>
</evidence>
<dbReference type="PANTHER" id="PTHR42901">
    <property type="entry name" value="ALCOHOL DEHYDROGENASE"/>
    <property type="match status" value="1"/>
</dbReference>
<organism evidence="4 5">
    <name type="scientific">Marinitoga aeolica</name>
    <dbReference type="NCBI Taxonomy" id="2809031"/>
    <lineage>
        <taxon>Bacteria</taxon>
        <taxon>Thermotogati</taxon>
        <taxon>Thermotogota</taxon>
        <taxon>Thermotogae</taxon>
        <taxon>Petrotogales</taxon>
        <taxon>Petrotogaceae</taxon>
        <taxon>Marinitoga</taxon>
    </lineage>
</organism>
<accession>A0ABY8PQ33</accession>
<dbReference type="Pfam" id="PF00106">
    <property type="entry name" value="adh_short"/>
    <property type="match status" value="1"/>
</dbReference>
<evidence type="ECO:0000256" key="2">
    <source>
        <dbReference type="ARBA" id="ARBA00023002"/>
    </source>
</evidence>
<dbReference type="PANTHER" id="PTHR42901:SF1">
    <property type="entry name" value="ALCOHOL DEHYDROGENASE"/>
    <property type="match status" value="1"/>
</dbReference>
<evidence type="ECO:0000256" key="3">
    <source>
        <dbReference type="RuleBase" id="RU000363"/>
    </source>
</evidence>
<evidence type="ECO:0000256" key="1">
    <source>
        <dbReference type="ARBA" id="ARBA00006484"/>
    </source>
</evidence>